<proteinExistence type="predicted"/>
<dbReference type="Proteomes" id="UP000198769">
    <property type="component" value="Unassembled WGS sequence"/>
</dbReference>
<organism evidence="1 2">
    <name type="scientific">Chryseobacterium oleae</name>
    <dbReference type="NCBI Taxonomy" id="491207"/>
    <lineage>
        <taxon>Bacteria</taxon>
        <taxon>Pseudomonadati</taxon>
        <taxon>Bacteroidota</taxon>
        <taxon>Flavobacteriia</taxon>
        <taxon>Flavobacteriales</taxon>
        <taxon>Weeksellaceae</taxon>
        <taxon>Chryseobacterium group</taxon>
        <taxon>Chryseobacterium</taxon>
    </lineage>
</organism>
<sequence length="190" mass="21663">MLLDFKNFPLQASSFLTSKNFEVVRLRIKPVHLIPQNTAMKLYSFLILCLLTITAHAQVLDKTVFNVAYRYAGRNVFQGGLSYKINKSSQKSFVAGASVLYTPINSKAKFLPEASFHYSNHGGYLFGVSLNPYSIEPRLGISLFNFMYLNTGYALPIQREKYFKGLTFGVQFNIAPVKNSDFYERMRLIQ</sequence>
<dbReference type="EMBL" id="FOVD01000001">
    <property type="protein sequence ID" value="SFM99330.1"/>
    <property type="molecule type" value="Genomic_DNA"/>
</dbReference>
<evidence type="ECO:0000313" key="1">
    <source>
        <dbReference type="EMBL" id="SFM99330.1"/>
    </source>
</evidence>
<evidence type="ECO:0008006" key="3">
    <source>
        <dbReference type="Google" id="ProtNLM"/>
    </source>
</evidence>
<name>A0A1I4VDZ5_CHROL</name>
<protein>
    <recommendedName>
        <fullName evidence="3">Outer membrane protein beta-barrel domain-containing protein</fullName>
    </recommendedName>
</protein>
<keyword evidence="2" id="KW-1185">Reference proteome</keyword>
<dbReference type="AlphaFoldDB" id="A0A1I4VDZ5"/>
<evidence type="ECO:0000313" key="2">
    <source>
        <dbReference type="Proteomes" id="UP000198769"/>
    </source>
</evidence>
<accession>A0A1I4VDZ5</accession>
<reference evidence="2" key="1">
    <citation type="submission" date="2016-10" db="EMBL/GenBank/DDBJ databases">
        <authorList>
            <person name="Varghese N."/>
            <person name="Submissions S."/>
        </authorList>
    </citation>
    <scope>NUCLEOTIDE SEQUENCE [LARGE SCALE GENOMIC DNA]</scope>
    <source>
        <strain evidence="2">DSM 25575</strain>
    </source>
</reference>
<gene>
    <name evidence="1" type="ORF">SAMN05421594_0189</name>
</gene>